<comment type="caution">
    <text evidence="1">The sequence shown here is derived from an EMBL/GenBank/DDBJ whole genome shotgun (WGS) entry which is preliminary data.</text>
</comment>
<organism evidence="1 2">
    <name type="scientific">Streptomyces daliensis</name>
    <dbReference type="NCBI Taxonomy" id="299421"/>
    <lineage>
        <taxon>Bacteria</taxon>
        <taxon>Bacillati</taxon>
        <taxon>Actinomycetota</taxon>
        <taxon>Actinomycetes</taxon>
        <taxon>Kitasatosporales</taxon>
        <taxon>Streptomycetaceae</taxon>
        <taxon>Streptomyces</taxon>
    </lineage>
</organism>
<proteinExistence type="predicted"/>
<dbReference type="Proteomes" id="UP000675554">
    <property type="component" value="Unassembled WGS sequence"/>
</dbReference>
<evidence type="ECO:0000313" key="1">
    <source>
        <dbReference type="EMBL" id="MBR7676463.1"/>
    </source>
</evidence>
<sequence length="76" mass="8543">MTFAFTPQRDGLRTALEVSFERRTDPETGGLSAADCAWPGRLRRIVRAGLVYWRRPELVGDVELLLTELVTNARAP</sequence>
<dbReference type="AlphaFoldDB" id="A0A8T4J0I9"/>
<accession>A0A8T4J0I9</accession>
<keyword evidence="2" id="KW-1185">Reference proteome</keyword>
<gene>
    <name evidence="1" type="ORF">KDA82_26335</name>
</gene>
<evidence type="ECO:0000313" key="2">
    <source>
        <dbReference type="Proteomes" id="UP000675554"/>
    </source>
</evidence>
<protein>
    <submittedName>
        <fullName evidence="1">Uncharacterized protein</fullName>
    </submittedName>
</protein>
<reference evidence="1" key="1">
    <citation type="submission" date="2021-04" db="EMBL/GenBank/DDBJ databases">
        <title>Sequencing of actinobacteria type strains.</title>
        <authorList>
            <person name="Nguyen G.-S."/>
            <person name="Wentzel A."/>
        </authorList>
    </citation>
    <scope>NUCLEOTIDE SEQUENCE</scope>
    <source>
        <strain evidence="1">DSM 42095</strain>
    </source>
</reference>
<dbReference type="EMBL" id="JAGSMN010000666">
    <property type="protein sequence ID" value="MBR7676463.1"/>
    <property type="molecule type" value="Genomic_DNA"/>
</dbReference>
<name>A0A8T4J0I9_9ACTN</name>